<gene>
    <name evidence="8" type="ORF">Ae201684_018753</name>
</gene>
<dbReference type="GO" id="GO:0043161">
    <property type="term" value="P:proteasome-mediated ubiquitin-dependent protein catabolic process"/>
    <property type="evidence" value="ECO:0007669"/>
    <property type="project" value="TreeGrafter"/>
</dbReference>
<feature type="repeat" description="TPR" evidence="6">
    <location>
        <begin position="38"/>
        <end position="71"/>
    </location>
</feature>
<dbReference type="InterPro" id="IPR003613">
    <property type="entry name" value="Ubox_domain"/>
</dbReference>
<dbReference type="EC" id="2.3.2.27" evidence="2"/>
<dbReference type="SMART" id="SM00028">
    <property type="entry name" value="TPR"/>
    <property type="match status" value="3"/>
</dbReference>
<evidence type="ECO:0000259" key="7">
    <source>
        <dbReference type="PROSITE" id="PS51698"/>
    </source>
</evidence>
<keyword evidence="3" id="KW-0808">Transferase</keyword>
<dbReference type="GO" id="GO:0071218">
    <property type="term" value="P:cellular response to misfolded protein"/>
    <property type="evidence" value="ECO:0007669"/>
    <property type="project" value="TreeGrafter"/>
</dbReference>
<evidence type="ECO:0000256" key="6">
    <source>
        <dbReference type="PROSITE-ProRule" id="PRU00339"/>
    </source>
</evidence>
<dbReference type="Pfam" id="PF00515">
    <property type="entry name" value="TPR_1"/>
    <property type="match status" value="1"/>
</dbReference>
<dbReference type="PANTHER" id="PTHR46803">
    <property type="entry name" value="E3 UBIQUITIN-PROTEIN LIGASE CHIP"/>
    <property type="match status" value="1"/>
</dbReference>
<dbReference type="GO" id="GO:0006515">
    <property type="term" value="P:protein quality control for misfolded or incompletely synthesized proteins"/>
    <property type="evidence" value="ECO:0007669"/>
    <property type="project" value="TreeGrafter"/>
</dbReference>
<dbReference type="EMBL" id="VJMJ01000352">
    <property type="protein sequence ID" value="KAF0722003.1"/>
    <property type="molecule type" value="Genomic_DNA"/>
</dbReference>
<dbReference type="Proteomes" id="UP000481153">
    <property type="component" value="Unassembled WGS sequence"/>
</dbReference>
<dbReference type="SUPFAM" id="SSF48452">
    <property type="entry name" value="TPR-like"/>
    <property type="match status" value="1"/>
</dbReference>
<dbReference type="Pfam" id="PF13181">
    <property type="entry name" value="TPR_8"/>
    <property type="match status" value="1"/>
</dbReference>
<dbReference type="InterPro" id="IPR013083">
    <property type="entry name" value="Znf_RING/FYVE/PHD"/>
</dbReference>
<protein>
    <recommendedName>
        <fullName evidence="2">RING-type E3 ubiquitin transferase</fullName>
        <ecNumber evidence="2">2.3.2.27</ecNumber>
    </recommendedName>
</protein>
<name>A0A6G0W5G8_9STRA</name>
<organism evidence="8 9">
    <name type="scientific">Aphanomyces euteiches</name>
    <dbReference type="NCBI Taxonomy" id="100861"/>
    <lineage>
        <taxon>Eukaryota</taxon>
        <taxon>Sar</taxon>
        <taxon>Stramenopiles</taxon>
        <taxon>Oomycota</taxon>
        <taxon>Saprolegniomycetes</taxon>
        <taxon>Saprolegniales</taxon>
        <taxon>Verrucalvaceae</taxon>
        <taxon>Aphanomyces</taxon>
    </lineage>
</organism>
<sequence>MDQAQLMKEKGNACFAKQKYAAAVDFYTEAICFQSDVAAFYTNRALCYMHMEKWTLAQDDCRQAIELEPTNAKAHYLLGKSLSNASESTPGIEAFEKALELASQNPQKKSLELDILQGLRLAKKLKWKATRATQSTRHGKVASLFNSIVEQSRTHQLKCDPASERDQVHSDHDLVLAHMMELLEAQTSSSLTQIPEYFLCPIGMDIMYDPVTTPNGVSYERKWIEEHITRSHIDPLTRESLRIGQLRQNVALRQAIEDFLNKNPWAYEQD</sequence>
<dbReference type="GO" id="GO:0045862">
    <property type="term" value="P:positive regulation of proteolysis"/>
    <property type="evidence" value="ECO:0007669"/>
    <property type="project" value="TreeGrafter"/>
</dbReference>
<reference evidence="8 9" key="1">
    <citation type="submission" date="2019-07" db="EMBL/GenBank/DDBJ databases">
        <title>Genomics analysis of Aphanomyces spp. identifies a new class of oomycete effector associated with host adaptation.</title>
        <authorList>
            <person name="Gaulin E."/>
        </authorList>
    </citation>
    <scope>NUCLEOTIDE SEQUENCE [LARGE SCALE GENOMIC DNA]</scope>
    <source>
        <strain evidence="8 9">ATCC 201684</strain>
    </source>
</reference>
<dbReference type="SUPFAM" id="SSF57850">
    <property type="entry name" value="RING/U-box"/>
    <property type="match status" value="1"/>
</dbReference>
<evidence type="ECO:0000256" key="4">
    <source>
        <dbReference type="ARBA" id="ARBA00022737"/>
    </source>
</evidence>
<dbReference type="PROSITE" id="PS50005">
    <property type="entry name" value="TPR"/>
    <property type="match status" value="2"/>
</dbReference>
<accession>A0A6G0W5G8</accession>
<evidence type="ECO:0000256" key="1">
    <source>
        <dbReference type="ARBA" id="ARBA00000900"/>
    </source>
</evidence>
<evidence type="ECO:0000313" key="9">
    <source>
        <dbReference type="Proteomes" id="UP000481153"/>
    </source>
</evidence>
<dbReference type="GO" id="GO:0061630">
    <property type="term" value="F:ubiquitin protein ligase activity"/>
    <property type="evidence" value="ECO:0007669"/>
    <property type="project" value="UniProtKB-EC"/>
</dbReference>
<keyword evidence="6" id="KW-0802">TPR repeat</keyword>
<dbReference type="SMART" id="SM00504">
    <property type="entry name" value="Ubox"/>
    <property type="match status" value="1"/>
</dbReference>
<dbReference type="GO" id="GO:0005737">
    <property type="term" value="C:cytoplasm"/>
    <property type="evidence" value="ECO:0007669"/>
    <property type="project" value="TreeGrafter"/>
</dbReference>
<evidence type="ECO:0000256" key="5">
    <source>
        <dbReference type="ARBA" id="ARBA00022786"/>
    </source>
</evidence>
<keyword evidence="4" id="KW-0677">Repeat</keyword>
<dbReference type="Gene3D" id="1.25.40.10">
    <property type="entry name" value="Tetratricopeptide repeat domain"/>
    <property type="match status" value="1"/>
</dbReference>
<dbReference type="AlphaFoldDB" id="A0A6G0W5G8"/>
<proteinExistence type="predicted"/>
<dbReference type="GO" id="GO:0051087">
    <property type="term" value="F:protein-folding chaperone binding"/>
    <property type="evidence" value="ECO:0007669"/>
    <property type="project" value="TreeGrafter"/>
</dbReference>
<feature type="domain" description="U-box" evidence="7">
    <location>
        <begin position="193"/>
        <end position="266"/>
    </location>
</feature>
<dbReference type="VEuPathDB" id="FungiDB:AeMF1_016319"/>
<feature type="repeat" description="TPR" evidence="6">
    <location>
        <begin position="72"/>
        <end position="105"/>
    </location>
</feature>
<keyword evidence="5" id="KW-0833">Ubl conjugation pathway</keyword>
<dbReference type="Pfam" id="PF04564">
    <property type="entry name" value="U-box"/>
    <property type="match status" value="1"/>
</dbReference>
<evidence type="ECO:0000256" key="3">
    <source>
        <dbReference type="ARBA" id="ARBA00022679"/>
    </source>
</evidence>
<dbReference type="InterPro" id="IPR019734">
    <property type="entry name" value="TPR_rpt"/>
</dbReference>
<dbReference type="PANTHER" id="PTHR46803:SF2">
    <property type="entry name" value="E3 UBIQUITIN-PROTEIN LIGASE CHIP"/>
    <property type="match status" value="1"/>
</dbReference>
<dbReference type="PROSITE" id="PS51698">
    <property type="entry name" value="U_BOX"/>
    <property type="match status" value="1"/>
</dbReference>
<comment type="caution">
    <text evidence="8">The sequence shown here is derived from an EMBL/GenBank/DDBJ whole genome shotgun (WGS) entry which is preliminary data.</text>
</comment>
<keyword evidence="9" id="KW-1185">Reference proteome</keyword>
<evidence type="ECO:0000313" key="8">
    <source>
        <dbReference type="EMBL" id="KAF0722003.1"/>
    </source>
</evidence>
<evidence type="ECO:0000256" key="2">
    <source>
        <dbReference type="ARBA" id="ARBA00012483"/>
    </source>
</evidence>
<dbReference type="GO" id="GO:0000209">
    <property type="term" value="P:protein polyubiquitination"/>
    <property type="evidence" value="ECO:0007669"/>
    <property type="project" value="TreeGrafter"/>
</dbReference>
<comment type="catalytic activity">
    <reaction evidence="1">
        <text>S-ubiquitinyl-[E2 ubiquitin-conjugating enzyme]-L-cysteine + [acceptor protein]-L-lysine = [E2 ubiquitin-conjugating enzyme]-L-cysteine + N(6)-ubiquitinyl-[acceptor protein]-L-lysine.</text>
        <dbReference type="EC" id="2.3.2.27"/>
    </reaction>
</comment>
<dbReference type="Gene3D" id="3.30.40.10">
    <property type="entry name" value="Zinc/RING finger domain, C3HC4 (zinc finger)"/>
    <property type="match status" value="1"/>
</dbReference>
<dbReference type="InterPro" id="IPR011990">
    <property type="entry name" value="TPR-like_helical_dom_sf"/>
</dbReference>